<dbReference type="STRING" id="3821.A0A151UIG0"/>
<keyword evidence="2" id="KW-1185">Reference proteome</keyword>
<dbReference type="PANTHER" id="PTHR33116:SF78">
    <property type="entry name" value="OS12G0587133 PROTEIN"/>
    <property type="match status" value="1"/>
</dbReference>
<dbReference type="Proteomes" id="UP000075243">
    <property type="component" value="Unassembled WGS sequence"/>
</dbReference>
<dbReference type="PANTHER" id="PTHR33116">
    <property type="entry name" value="REVERSE TRANSCRIPTASE ZINC-BINDING DOMAIN-CONTAINING PROTEIN-RELATED-RELATED"/>
    <property type="match status" value="1"/>
</dbReference>
<feature type="non-terminal residue" evidence="1">
    <location>
        <position position="1"/>
    </location>
</feature>
<dbReference type="Gramene" id="C.cajan_46557.t">
    <property type="protein sequence ID" value="C.cajan_46557.t.cds1"/>
    <property type="gene ID" value="C.cajan_46557"/>
</dbReference>
<evidence type="ECO:0000313" key="2">
    <source>
        <dbReference type="Proteomes" id="UP000075243"/>
    </source>
</evidence>
<organism evidence="1 2">
    <name type="scientific">Cajanus cajan</name>
    <name type="common">Pigeon pea</name>
    <name type="synonym">Cajanus indicus</name>
    <dbReference type="NCBI Taxonomy" id="3821"/>
    <lineage>
        <taxon>Eukaryota</taxon>
        <taxon>Viridiplantae</taxon>
        <taxon>Streptophyta</taxon>
        <taxon>Embryophyta</taxon>
        <taxon>Tracheophyta</taxon>
        <taxon>Spermatophyta</taxon>
        <taxon>Magnoliopsida</taxon>
        <taxon>eudicotyledons</taxon>
        <taxon>Gunneridae</taxon>
        <taxon>Pentapetalae</taxon>
        <taxon>rosids</taxon>
        <taxon>fabids</taxon>
        <taxon>Fabales</taxon>
        <taxon>Fabaceae</taxon>
        <taxon>Papilionoideae</taxon>
        <taxon>50 kb inversion clade</taxon>
        <taxon>NPAAA clade</taxon>
        <taxon>indigoferoid/millettioid clade</taxon>
        <taxon>Phaseoleae</taxon>
        <taxon>Cajanus</taxon>
    </lineage>
</organism>
<protein>
    <submittedName>
        <fullName evidence="1">Ribonuclease H protein At1g65750 family</fullName>
    </submittedName>
</protein>
<evidence type="ECO:0000313" key="1">
    <source>
        <dbReference type="EMBL" id="KYP79069.1"/>
    </source>
</evidence>
<gene>
    <name evidence="1" type="ORF">KK1_048126</name>
</gene>
<dbReference type="AlphaFoldDB" id="A0A151UIG0"/>
<name>A0A151UIG0_CAJCA</name>
<comment type="caution">
    <text evidence="1">The sequence shown here is derived from an EMBL/GenBank/DDBJ whole genome shotgun (WGS) entry which is preliminary data.</text>
</comment>
<proteinExistence type="predicted"/>
<reference evidence="1" key="1">
    <citation type="journal article" date="2012" name="Nat. Biotechnol.">
        <title>Draft genome sequence of pigeonpea (Cajanus cajan), an orphan legume crop of resource-poor farmers.</title>
        <authorList>
            <person name="Varshney R.K."/>
            <person name="Chen W."/>
            <person name="Li Y."/>
            <person name="Bharti A.K."/>
            <person name="Saxena R.K."/>
            <person name="Schlueter J.A."/>
            <person name="Donoghue M.T."/>
            <person name="Azam S."/>
            <person name="Fan G."/>
            <person name="Whaley A.M."/>
            <person name="Farmer A.D."/>
            <person name="Sheridan J."/>
            <person name="Iwata A."/>
            <person name="Tuteja R."/>
            <person name="Penmetsa R.V."/>
            <person name="Wu W."/>
            <person name="Upadhyaya H.D."/>
            <person name="Yang S.P."/>
            <person name="Shah T."/>
            <person name="Saxena K.B."/>
            <person name="Michael T."/>
            <person name="McCombie W.R."/>
            <person name="Yang B."/>
            <person name="Zhang G."/>
            <person name="Yang H."/>
            <person name="Wang J."/>
            <person name="Spillane C."/>
            <person name="Cook D.R."/>
            <person name="May G.D."/>
            <person name="Xu X."/>
            <person name="Jackson S.A."/>
        </authorList>
    </citation>
    <scope>NUCLEOTIDE SEQUENCE [LARGE SCALE GENOMIC DNA]</scope>
</reference>
<dbReference type="EMBL" id="AGCT01069224">
    <property type="protein sequence ID" value="KYP79069.1"/>
    <property type="molecule type" value="Genomic_DNA"/>
</dbReference>
<sequence length="359" mass="41876">LDRSLAFYEWRIMFPDAFLTHLNPLKSDHAPLLLKFLSSSHTRRGSKPFRFEAAWLTHESFPAFLHQEWNTHHDWNNRIDHTVKTLLEWNRNTFGNIFFNKRRLLRRLNGIPRNLLQGPNTFLERLQVKLWSELDQILSQEEILWYQKSRCKWLKFGDRNTSYFHGTTIVRRRKSKINKLMDDNNNWITQTDDLENMVTSFYKALFSKARDSAAFTLSNAFPQLENEELLEIGSPICDAEILQAVKQMKVLKLLGLTAFKRSFLGQKVSLDKTRVFFSKNVSFSVRESISAALGFQQTGNLGKYLGILAHHSRVNRSSYQDIIKKMIQRLSGWKARNLSFAGRLTLTKSVLAALPSFTM</sequence>
<accession>A0A151UIG0</accession>